<dbReference type="OrthoDB" id="5416172at2759"/>
<gene>
    <name evidence="2" type="ORF">CONLIGDRAFT_685920</name>
</gene>
<feature type="region of interest" description="Disordered" evidence="1">
    <location>
        <begin position="1"/>
        <end position="89"/>
    </location>
</feature>
<sequence>MPSKARPDQVGEETTGSLSSTKLHQAADNATAIPRRDEVATAAEGEVPEDIRSSSAAAPAARSAERGTRVNLTTPKLHLPPSGADHIGLRTRRNTGEFEPGEEQFTVESESLTMFQGRCNEGQHVEYIVH</sequence>
<organism evidence="2 3">
    <name type="scientific">Coniochaeta ligniaria NRRL 30616</name>
    <dbReference type="NCBI Taxonomy" id="1408157"/>
    <lineage>
        <taxon>Eukaryota</taxon>
        <taxon>Fungi</taxon>
        <taxon>Dikarya</taxon>
        <taxon>Ascomycota</taxon>
        <taxon>Pezizomycotina</taxon>
        <taxon>Sordariomycetes</taxon>
        <taxon>Sordariomycetidae</taxon>
        <taxon>Coniochaetales</taxon>
        <taxon>Coniochaetaceae</taxon>
        <taxon>Coniochaeta</taxon>
    </lineage>
</organism>
<dbReference type="EMBL" id="KV875104">
    <property type="protein sequence ID" value="OIW24302.1"/>
    <property type="molecule type" value="Genomic_DNA"/>
</dbReference>
<protein>
    <submittedName>
        <fullName evidence="2">Uncharacterized protein</fullName>
    </submittedName>
</protein>
<evidence type="ECO:0000256" key="1">
    <source>
        <dbReference type="SAM" id="MobiDB-lite"/>
    </source>
</evidence>
<accession>A0A1J7IA20</accession>
<dbReference type="AlphaFoldDB" id="A0A1J7IA20"/>
<feature type="compositionally biased region" description="Polar residues" evidence="1">
    <location>
        <begin position="12"/>
        <end position="23"/>
    </location>
</feature>
<name>A0A1J7IA20_9PEZI</name>
<feature type="compositionally biased region" description="Low complexity" evidence="1">
    <location>
        <begin position="53"/>
        <end position="62"/>
    </location>
</feature>
<reference evidence="2 3" key="1">
    <citation type="submission" date="2016-10" db="EMBL/GenBank/DDBJ databases">
        <title>Draft genome sequence of Coniochaeta ligniaria NRRL30616, a lignocellulolytic fungus for bioabatement of inhibitors in plant biomass hydrolysates.</title>
        <authorList>
            <consortium name="DOE Joint Genome Institute"/>
            <person name="Jimenez D.J."/>
            <person name="Hector R.E."/>
            <person name="Riley R."/>
            <person name="Sun H."/>
            <person name="Grigoriev I.V."/>
            <person name="Van Elsas J.D."/>
            <person name="Nichols N.N."/>
        </authorList>
    </citation>
    <scope>NUCLEOTIDE SEQUENCE [LARGE SCALE GENOMIC DNA]</scope>
    <source>
        <strain evidence="2 3">NRRL 30616</strain>
    </source>
</reference>
<keyword evidence="3" id="KW-1185">Reference proteome</keyword>
<evidence type="ECO:0000313" key="2">
    <source>
        <dbReference type="EMBL" id="OIW24302.1"/>
    </source>
</evidence>
<dbReference type="InParanoid" id="A0A1J7IA20"/>
<evidence type="ECO:0000313" key="3">
    <source>
        <dbReference type="Proteomes" id="UP000182658"/>
    </source>
</evidence>
<dbReference type="Proteomes" id="UP000182658">
    <property type="component" value="Unassembled WGS sequence"/>
</dbReference>
<proteinExistence type="predicted"/>